<comment type="caution">
    <text evidence="1">The sequence shown here is derived from an EMBL/GenBank/DDBJ whole genome shotgun (WGS) entry which is preliminary data.</text>
</comment>
<protein>
    <submittedName>
        <fullName evidence="1">Dodecin domain-containing protein</fullName>
    </submittedName>
</protein>
<dbReference type="EMBL" id="JAAGNX010000001">
    <property type="protein sequence ID" value="NDV61637.1"/>
    <property type="molecule type" value="Genomic_DNA"/>
</dbReference>
<keyword evidence="2" id="KW-1185">Reference proteome</keyword>
<organism evidence="1 2">
    <name type="scientific">Oceanipulchritudo coccoides</name>
    <dbReference type="NCBI Taxonomy" id="2706888"/>
    <lineage>
        <taxon>Bacteria</taxon>
        <taxon>Pseudomonadati</taxon>
        <taxon>Verrucomicrobiota</taxon>
        <taxon>Opitutia</taxon>
        <taxon>Puniceicoccales</taxon>
        <taxon>Oceanipulchritudinaceae</taxon>
        <taxon>Oceanipulchritudo</taxon>
    </lineage>
</organism>
<name>A0A6B2M0S5_9BACT</name>
<dbReference type="InterPro" id="IPR009923">
    <property type="entry name" value="Dodecin"/>
</dbReference>
<proteinExistence type="predicted"/>
<evidence type="ECO:0000313" key="2">
    <source>
        <dbReference type="Proteomes" id="UP000478417"/>
    </source>
</evidence>
<dbReference type="NCBIfam" id="NF043052">
    <property type="entry name" value="DodecBact"/>
    <property type="match status" value="1"/>
</dbReference>
<sequence>MSDHIYKKVEIVGSSKESVEKAVENAVSRASKSLHNLRWFEVQEIRGHIDNGKVDHWQVGVKIGFTLDEND</sequence>
<evidence type="ECO:0000313" key="1">
    <source>
        <dbReference type="EMBL" id="NDV61637.1"/>
    </source>
</evidence>
<dbReference type="InterPro" id="IPR036694">
    <property type="entry name" value="Dodecin-like_sf"/>
</dbReference>
<dbReference type="Pfam" id="PF07311">
    <property type="entry name" value="Dodecin"/>
    <property type="match status" value="1"/>
</dbReference>
<dbReference type="PANTHER" id="PTHR39324:SF1">
    <property type="entry name" value="CALCIUM DODECIN"/>
    <property type="match status" value="1"/>
</dbReference>
<gene>
    <name evidence="1" type="ORF">G0Q06_04160</name>
</gene>
<dbReference type="InterPro" id="IPR050049">
    <property type="entry name" value="Dodecin_bact"/>
</dbReference>
<dbReference type="PANTHER" id="PTHR39324">
    <property type="entry name" value="CALCIUM DODECIN"/>
    <property type="match status" value="1"/>
</dbReference>
<dbReference type="AlphaFoldDB" id="A0A6B2M0S5"/>
<dbReference type="SUPFAM" id="SSF89807">
    <property type="entry name" value="Dodecin-like"/>
    <property type="match status" value="1"/>
</dbReference>
<dbReference type="RefSeq" id="WP_163962752.1">
    <property type="nucleotide sequence ID" value="NZ_JAAGNX010000001.1"/>
</dbReference>
<reference evidence="1 2" key="1">
    <citation type="submission" date="2020-02" db="EMBL/GenBank/DDBJ databases">
        <title>Albibacoteraceae fam. nov., the first described family within the subdivision 4 Verrucomicrobia.</title>
        <authorList>
            <person name="Xi F."/>
        </authorList>
    </citation>
    <scope>NUCLEOTIDE SEQUENCE [LARGE SCALE GENOMIC DNA]</scope>
    <source>
        <strain evidence="1 2">CK1056</strain>
    </source>
</reference>
<accession>A0A6B2M0S5</accession>
<dbReference type="InterPro" id="IPR025543">
    <property type="entry name" value="Dodecin-like"/>
</dbReference>
<dbReference type="Proteomes" id="UP000478417">
    <property type="component" value="Unassembled WGS sequence"/>
</dbReference>
<dbReference type="Gene3D" id="3.30.1660.10">
    <property type="entry name" value="Flavin-binding protein dodecin"/>
    <property type="match status" value="1"/>
</dbReference>